<feature type="non-terminal residue" evidence="1">
    <location>
        <position position="29"/>
    </location>
</feature>
<gene>
    <name evidence="1" type="ORF">X975_26634</name>
</gene>
<organism evidence="1 2">
    <name type="scientific">Stegodyphus mimosarum</name>
    <name type="common">African social velvet spider</name>
    <dbReference type="NCBI Taxonomy" id="407821"/>
    <lineage>
        <taxon>Eukaryota</taxon>
        <taxon>Metazoa</taxon>
        <taxon>Ecdysozoa</taxon>
        <taxon>Arthropoda</taxon>
        <taxon>Chelicerata</taxon>
        <taxon>Arachnida</taxon>
        <taxon>Araneae</taxon>
        <taxon>Araneomorphae</taxon>
        <taxon>Entelegynae</taxon>
        <taxon>Eresoidea</taxon>
        <taxon>Eresidae</taxon>
        <taxon>Stegodyphus</taxon>
    </lineage>
</organism>
<proteinExistence type="predicted"/>
<evidence type="ECO:0000313" key="1">
    <source>
        <dbReference type="EMBL" id="KFM83358.1"/>
    </source>
</evidence>
<reference evidence="1 2" key="1">
    <citation type="submission" date="2013-11" db="EMBL/GenBank/DDBJ databases">
        <title>Genome sequencing of Stegodyphus mimosarum.</title>
        <authorList>
            <person name="Bechsgaard J."/>
        </authorList>
    </citation>
    <scope>NUCLEOTIDE SEQUENCE [LARGE SCALE GENOMIC DNA]</scope>
</reference>
<dbReference type="EMBL" id="KL818690">
    <property type="protein sequence ID" value="KFM83358.1"/>
    <property type="molecule type" value="Genomic_DNA"/>
</dbReference>
<dbReference type="AlphaFoldDB" id="A0A087V169"/>
<name>A0A087V169_STEMI</name>
<keyword evidence="2" id="KW-1185">Reference proteome</keyword>
<protein>
    <submittedName>
        <fullName evidence="1">Uncharacterized protein</fullName>
    </submittedName>
</protein>
<sequence>SVHSLSSNQMISFLFVTIFALEHDMLLSI</sequence>
<accession>A0A087V169</accession>
<feature type="non-terminal residue" evidence="1">
    <location>
        <position position="1"/>
    </location>
</feature>
<evidence type="ECO:0000313" key="2">
    <source>
        <dbReference type="Proteomes" id="UP000054359"/>
    </source>
</evidence>
<dbReference type="Proteomes" id="UP000054359">
    <property type="component" value="Unassembled WGS sequence"/>
</dbReference>